<protein>
    <recommendedName>
        <fullName evidence="8">Glycosyltransferase family 92 protein</fullName>
        <ecNumber evidence="8">2.4.1.-</ecNumber>
    </recommendedName>
</protein>
<evidence type="ECO:0000256" key="5">
    <source>
        <dbReference type="ARBA" id="ARBA00022692"/>
    </source>
</evidence>
<evidence type="ECO:0000256" key="3">
    <source>
        <dbReference type="ARBA" id="ARBA00022676"/>
    </source>
</evidence>
<dbReference type="GO" id="GO:0016020">
    <property type="term" value="C:membrane"/>
    <property type="evidence" value="ECO:0007669"/>
    <property type="project" value="UniProtKB-SubCell"/>
</dbReference>
<evidence type="ECO:0000256" key="2">
    <source>
        <dbReference type="ARBA" id="ARBA00007647"/>
    </source>
</evidence>
<sequence>MRKYQQLALLLISCFSIGVLLMYKSENNRLKYVLKYVNFFGRNDAAVLRRLQNGTAAEDLQHLSKSAFSKPLPVWQLIGDSFYAYSAYWKQNELVVGGEAHIIVVGKKGAVVDFRCSFDVGGRSVQGKFRFQRDAAEGVVDDKASTFTNYNFFCQVSRNFGQPQYVLFSDTTSPIKRQVKLRLRHLKPATAKADAKAAAKATTAAASVASGQVRLPATICVDLVSFDQSTRFARNVDAMLQFFLFHQALGVEHFLVYNYDELPEQVVRLLDRTNMHLYALPFNFPFLQTSATAARIRQLLQTDCLLRNVNYASFTMLLTPNELVYPNARFASQLAKGTVQQLLRVHATATPHFELATFAVCFDERKKLLVDNVQYDPELKSPNKLLLHRLELPAAQLLLPTATTVELPLSSGLAHRYVDCQQVGADGLHDWRNGVRADLMDHINDLRNEVDLLI</sequence>
<dbReference type="Proteomes" id="UP000008792">
    <property type="component" value="Unassembled WGS sequence"/>
</dbReference>
<evidence type="ECO:0000313" key="10">
    <source>
        <dbReference type="Proteomes" id="UP000008792"/>
    </source>
</evidence>
<keyword evidence="6" id="KW-1133">Transmembrane helix</keyword>
<dbReference type="EMBL" id="CH940662">
    <property type="protein sequence ID" value="EDW58793.1"/>
    <property type="molecule type" value="Genomic_DNA"/>
</dbReference>
<evidence type="ECO:0000256" key="7">
    <source>
        <dbReference type="ARBA" id="ARBA00023136"/>
    </source>
</evidence>
<dbReference type="KEGG" id="dvi:6635792"/>
<accession>B4ME28</accession>
<dbReference type="HOGENOM" id="CLU_738232_0_0_1"/>
<dbReference type="PhylomeDB" id="B4ME28"/>
<dbReference type="OMA" id="YVNFFGR"/>
<keyword evidence="10" id="KW-1185">Reference proteome</keyword>
<evidence type="ECO:0000313" key="9">
    <source>
        <dbReference type="EMBL" id="EDW58793.1"/>
    </source>
</evidence>
<dbReference type="InParanoid" id="B4ME28"/>
<organism evidence="9 10">
    <name type="scientific">Drosophila virilis</name>
    <name type="common">Fruit fly</name>
    <dbReference type="NCBI Taxonomy" id="7244"/>
    <lineage>
        <taxon>Eukaryota</taxon>
        <taxon>Metazoa</taxon>
        <taxon>Ecdysozoa</taxon>
        <taxon>Arthropoda</taxon>
        <taxon>Hexapoda</taxon>
        <taxon>Insecta</taxon>
        <taxon>Pterygota</taxon>
        <taxon>Neoptera</taxon>
        <taxon>Endopterygota</taxon>
        <taxon>Diptera</taxon>
        <taxon>Brachycera</taxon>
        <taxon>Muscomorpha</taxon>
        <taxon>Ephydroidea</taxon>
        <taxon>Drosophilidae</taxon>
        <taxon>Drosophila</taxon>
    </lineage>
</organism>
<dbReference type="PANTHER" id="PTHR21461">
    <property type="entry name" value="GLYCOSYLTRANSFERASE FAMILY 92 PROTEIN"/>
    <property type="match status" value="1"/>
</dbReference>
<keyword evidence="7" id="KW-0472">Membrane</keyword>
<dbReference type="EC" id="2.4.1.-" evidence="8"/>
<dbReference type="STRING" id="7244.B4ME28"/>
<comment type="subcellular location">
    <subcellularLocation>
        <location evidence="1">Membrane</location>
        <topology evidence="1">Single-pass membrane protein</topology>
    </subcellularLocation>
</comment>
<proteinExistence type="inferred from homology"/>
<dbReference type="eggNOG" id="ENOG502S1RI">
    <property type="taxonomic scope" value="Eukaryota"/>
</dbReference>
<keyword evidence="4 8" id="KW-0808">Transferase</keyword>
<evidence type="ECO:0000256" key="1">
    <source>
        <dbReference type="ARBA" id="ARBA00004167"/>
    </source>
</evidence>
<name>B4ME28_DROVI</name>
<reference evidence="9 10" key="1">
    <citation type="journal article" date="2007" name="Nature">
        <title>Evolution of genes and genomes on the Drosophila phylogeny.</title>
        <authorList>
            <consortium name="Drosophila 12 Genomes Consortium"/>
            <person name="Clark A.G."/>
            <person name="Eisen M.B."/>
            <person name="Smith D.R."/>
            <person name="Bergman C.M."/>
            <person name="Oliver B."/>
            <person name="Markow T.A."/>
            <person name="Kaufman T.C."/>
            <person name="Kellis M."/>
            <person name="Gelbart W."/>
            <person name="Iyer V.N."/>
            <person name="Pollard D.A."/>
            <person name="Sackton T.B."/>
            <person name="Larracuente A.M."/>
            <person name="Singh N.D."/>
            <person name="Abad J.P."/>
            <person name="Abt D.N."/>
            <person name="Adryan B."/>
            <person name="Aguade M."/>
            <person name="Akashi H."/>
            <person name="Anderson W.W."/>
            <person name="Aquadro C.F."/>
            <person name="Ardell D.H."/>
            <person name="Arguello R."/>
            <person name="Artieri C.G."/>
            <person name="Barbash D.A."/>
            <person name="Barker D."/>
            <person name="Barsanti P."/>
            <person name="Batterham P."/>
            <person name="Batzoglou S."/>
            <person name="Begun D."/>
            <person name="Bhutkar A."/>
            <person name="Blanco E."/>
            <person name="Bosak S.A."/>
            <person name="Bradley R.K."/>
            <person name="Brand A.D."/>
            <person name="Brent M.R."/>
            <person name="Brooks A.N."/>
            <person name="Brown R.H."/>
            <person name="Butlin R.K."/>
            <person name="Caggese C."/>
            <person name="Calvi B.R."/>
            <person name="Bernardo de Carvalho A."/>
            <person name="Caspi A."/>
            <person name="Castrezana S."/>
            <person name="Celniker S.E."/>
            <person name="Chang J.L."/>
            <person name="Chapple C."/>
            <person name="Chatterji S."/>
            <person name="Chinwalla A."/>
            <person name="Civetta A."/>
            <person name="Clifton S.W."/>
            <person name="Comeron J.M."/>
            <person name="Costello J.C."/>
            <person name="Coyne J.A."/>
            <person name="Daub J."/>
            <person name="David R.G."/>
            <person name="Delcher A.L."/>
            <person name="Delehaunty K."/>
            <person name="Do C.B."/>
            <person name="Ebling H."/>
            <person name="Edwards K."/>
            <person name="Eickbush T."/>
            <person name="Evans J.D."/>
            <person name="Filipski A."/>
            <person name="Findeiss S."/>
            <person name="Freyhult E."/>
            <person name="Fulton L."/>
            <person name="Fulton R."/>
            <person name="Garcia A.C."/>
            <person name="Gardiner A."/>
            <person name="Garfield D.A."/>
            <person name="Garvin B.E."/>
            <person name="Gibson G."/>
            <person name="Gilbert D."/>
            <person name="Gnerre S."/>
            <person name="Godfrey J."/>
            <person name="Good R."/>
            <person name="Gotea V."/>
            <person name="Gravely B."/>
            <person name="Greenberg A.J."/>
            <person name="Griffiths-Jones S."/>
            <person name="Gross S."/>
            <person name="Guigo R."/>
            <person name="Gustafson E.A."/>
            <person name="Haerty W."/>
            <person name="Hahn M.W."/>
            <person name="Halligan D.L."/>
            <person name="Halpern A.L."/>
            <person name="Halter G.M."/>
            <person name="Han M.V."/>
            <person name="Heger A."/>
            <person name="Hillier L."/>
            <person name="Hinrichs A.S."/>
            <person name="Holmes I."/>
            <person name="Hoskins R.A."/>
            <person name="Hubisz M.J."/>
            <person name="Hultmark D."/>
            <person name="Huntley M.A."/>
            <person name="Jaffe D.B."/>
            <person name="Jagadeeshan S."/>
            <person name="Jeck W.R."/>
            <person name="Johnson J."/>
            <person name="Jones C.D."/>
            <person name="Jordan W.C."/>
            <person name="Karpen G.H."/>
            <person name="Kataoka E."/>
            <person name="Keightley P.D."/>
            <person name="Kheradpour P."/>
            <person name="Kirkness E.F."/>
            <person name="Koerich L.B."/>
            <person name="Kristiansen K."/>
            <person name="Kudrna D."/>
            <person name="Kulathinal R.J."/>
            <person name="Kumar S."/>
            <person name="Kwok R."/>
            <person name="Lander E."/>
            <person name="Langley C.H."/>
            <person name="Lapoint R."/>
            <person name="Lazzaro B.P."/>
            <person name="Lee S.J."/>
            <person name="Levesque L."/>
            <person name="Li R."/>
            <person name="Lin C.F."/>
            <person name="Lin M.F."/>
            <person name="Lindblad-Toh K."/>
            <person name="Llopart A."/>
            <person name="Long M."/>
            <person name="Low L."/>
            <person name="Lozovsky E."/>
            <person name="Lu J."/>
            <person name="Luo M."/>
            <person name="Machado C.A."/>
            <person name="Makalowski W."/>
            <person name="Marzo M."/>
            <person name="Matsuda M."/>
            <person name="Matzkin L."/>
            <person name="McAllister B."/>
            <person name="McBride C.S."/>
            <person name="McKernan B."/>
            <person name="McKernan K."/>
            <person name="Mendez-Lago M."/>
            <person name="Minx P."/>
            <person name="Mollenhauer M.U."/>
            <person name="Montooth K."/>
            <person name="Mount S.M."/>
            <person name="Mu X."/>
            <person name="Myers E."/>
            <person name="Negre B."/>
            <person name="Newfeld S."/>
            <person name="Nielsen R."/>
            <person name="Noor M.A."/>
            <person name="O'Grady P."/>
            <person name="Pachter L."/>
            <person name="Papaceit M."/>
            <person name="Parisi M.J."/>
            <person name="Parisi M."/>
            <person name="Parts L."/>
            <person name="Pedersen J.S."/>
            <person name="Pesole G."/>
            <person name="Phillippy A.M."/>
            <person name="Ponting C.P."/>
            <person name="Pop M."/>
            <person name="Porcelli D."/>
            <person name="Powell J.R."/>
            <person name="Prohaska S."/>
            <person name="Pruitt K."/>
            <person name="Puig M."/>
            <person name="Quesneville H."/>
            <person name="Ram K.R."/>
            <person name="Rand D."/>
            <person name="Rasmussen M.D."/>
            <person name="Reed L.K."/>
            <person name="Reenan R."/>
            <person name="Reily A."/>
            <person name="Remington K.A."/>
            <person name="Rieger T.T."/>
            <person name="Ritchie M.G."/>
            <person name="Robin C."/>
            <person name="Rogers Y.H."/>
            <person name="Rohde C."/>
            <person name="Rozas J."/>
            <person name="Rubenfield M.J."/>
            <person name="Ruiz A."/>
            <person name="Russo S."/>
            <person name="Salzberg S.L."/>
            <person name="Sanchez-Gracia A."/>
            <person name="Saranga D.J."/>
            <person name="Sato H."/>
            <person name="Schaeffer S.W."/>
            <person name="Schatz M.C."/>
            <person name="Schlenke T."/>
            <person name="Schwartz R."/>
            <person name="Segarra C."/>
            <person name="Singh R.S."/>
            <person name="Sirot L."/>
            <person name="Sirota M."/>
            <person name="Sisneros N.B."/>
            <person name="Smith C.D."/>
            <person name="Smith T.F."/>
            <person name="Spieth J."/>
            <person name="Stage D.E."/>
            <person name="Stark A."/>
            <person name="Stephan W."/>
            <person name="Strausberg R.L."/>
            <person name="Strempel S."/>
            <person name="Sturgill D."/>
            <person name="Sutton G."/>
            <person name="Sutton G.G."/>
            <person name="Tao W."/>
            <person name="Teichmann S."/>
            <person name="Tobari Y.N."/>
            <person name="Tomimura Y."/>
            <person name="Tsolas J.M."/>
            <person name="Valente V.L."/>
            <person name="Venter E."/>
            <person name="Venter J.C."/>
            <person name="Vicario S."/>
            <person name="Vieira F.G."/>
            <person name="Vilella A.J."/>
            <person name="Villasante A."/>
            <person name="Walenz B."/>
            <person name="Wang J."/>
            <person name="Wasserman M."/>
            <person name="Watts T."/>
            <person name="Wilson D."/>
            <person name="Wilson R.K."/>
            <person name="Wing R.A."/>
            <person name="Wolfner M.F."/>
            <person name="Wong A."/>
            <person name="Wong G.K."/>
            <person name="Wu C.I."/>
            <person name="Wu G."/>
            <person name="Yamamoto D."/>
            <person name="Yang H.P."/>
            <person name="Yang S.P."/>
            <person name="Yorke J.A."/>
            <person name="Yoshida K."/>
            <person name="Zdobnov E."/>
            <person name="Zhang P."/>
            <person name="Zhang Y."/>
            <person name="Zimin A.V."/>
            <person name="Baldwin J."/>
            <person name="Abdouelleil A."/>
            <person name="Abdulkadir J."/>
            <person name="Abebe A."/>
            <person name="Abera B."/>
            <person name="Abreu J."/>
            <person name="Acer S.C."/>
            <person name="Aftuck L."/>
            <person name="Alexander A."/>
            <person name="An P."/>
            <person name="Anderson E."/>
            <person name="Anderson S."/>
            <person name="Arachi H."/>
            <person name="Azer M."/>
            <person name="Bachantsang P."/>
            <person name="Barry A."/>
            <person name="Bayul T."/>
            <person name="Berlin A."/>
            <person name="Bessette D."/>
            <person name="Bloom T."/>
            <person name="Blye J."/>
            <person name="Boguslavskiy L."/>
            <person name="Bonnet C."/>
            <person name="Boukhgalter B."/>
            <person name="Bourzgui I."/>
            <person name="Brown A."/>
            <person name="Cahill P."/>
            <person name="Channer S."/>
            <person name="Cheshatsang Y."/>
            <person name="Chuda L."/>
            <person name="Citroen M."/>
            <person name="Collymore A."/>
            <person name="Cooke P."/>
            <person name="Costello M."/>
            <person name="D'Aco K."/>
            <person name="Daza R."/>
            <person name="De Haan G."/>
            <person name="DeGray S."/>
            <person name="DeMaso C."/>
            <person name="Dhargay N."/>
            <person name="Dooley K."/>
            <person name="Dooley E."/>
            <person name="Doricent M."/>
            <person name="Dorje P."/>
            <person name="Dorjee K."/>
            <person name="Dupes A."/>
            <person name="Elong R."/>
            <person name="Falk J."/>
            <person name="Farina A."/>
            <person name="Faro S."/>
            <person name="Ferguson D."/>
            <person name="Fisher S."/>
            <person name="Foley C.D."/>
            <person name="Franke A."/>
            <person name="Friedrich D."/>
            <person name="Gadbois L."/>
            <person name="Gearin G."/>
            <person name="Gearin C.R."/>
            <person name="Giannoukos G."/>
            <person name="Goode T."/>
            <person name="Graham J."/>
            <person name="Grandbois E."/>
            <person name="Grewal S."/>
            <person name="Gyaltsen K."/>
            <person name="Hafez N."/>
            <person name="Hagos B."/>
            <person name="Hall J."/>
            <person name="Henson C."/>
            <person name="Hollinger A."/>
            <person name="Honan T."/>
            <person name="Huard M.D."/>
            <person name="Hughes L."/>
            <person name="Hurhula B."/>
            <person name="Husby M.E."/>
            <person name="Kamat A."/>
            <person name="Kanga B."/>
            <person name="Kashin S."/>
            <person name="Khazanovich D."/>
            <person name="Kisner P."/>
            <person name="Lance K."/>
            <person name="Lara M."/>
            <person name="Lee W."/>
            <person name="Lennon N."/>
            <person name="Letendre F."/>
            <person name="LeVine R."/>
            <person name="Lipovsky A."/>
            <person name="Liu X."/>
            <person name="Liu J."/>
            <person name="Liu S."/>
            <person name="Lokyitsang T."/>
            <person name="Lokyitsang Y."/>
            <person name="Lubonja R."/>
            <person name="Lui A."/>
            <person name="MacDonald P."/>
            <person name="Magnisalis V."/>
            <person name="Maru K."/>
            <person name="Matthews C."/>
            <person name="McCusker W."/>
            <person name="McDonough S."/>
            <person name="Mehta T."/>
            <person name="Meldrim J."/>
            <person name="Meneus L."/>
            <person name="Mihai O."/>
            <person name="Mihalev A."/>
            <person name="Mihova T."/>
            <person name="Mittelman R."/>
            <person name="Mlenga V."/>
            <person name="Montmayeur A."/>
            <person name="Mulrain L."/>
            <person name="Navidi A."/>
            <person name="Naylor J."/>
            <person name="Negash T."/>
            <person name="Nguyen T."/>
            <person name="Nguyen N."/>
            <person name="Nicol R."/>
            <person name="Norbu C."/>
            <person name="Norbu N."/>
            <person name="Novod N."/>
            <person name="O'Neill B."/>
            <person name="Osman S."/>
            <person name="Markiewicz E."/>
            <person name="Oyono O.L."/>
            <person name="Patti C."/>
            <person name="Phunkhang P."/>
            <person name="Pierre F."/>
            <person name="Priest M."/>
            <person name="Raghuraman S."/>
            <person name="Rege F."/>
            <person name="Reyes R."/>
            <person name="Rise C."/>
            <person name="Rogov P."/>
            <person name="Ross K."/>
            <person name="Ryan E."/>
            <person name="Settipalli S."/>
            <person name="Shea T."/>
            <person name="Sherpa N."/>
            <person name="Shi L."/>
            <person name="Shih D."/>
            <person name="Sparrow T."/>
            <person name="Spaulding J."/>
            <person name="Stalker J."/>
            <person name="Stange-Thomann N."/>
            <person name="Stavropoulos S."/>
            <person name="Stone C."/>
            <person name="Strader C."/>
            <person name="Tesfaye S."/>
            <person name="Thomson T."/>
            <person name="Thoulutsang Y."/>
            <person name="Thoulutsang D."/>
            <person name="Topham K."/>
            <person name="Topping I."/>
            <person name="Tsamla T."/>
            <person name="Vassiliev H."/>
            <person name="Vo A."/>
            <person name="Wangchuk T."/>
            <person name="Wangdi T."/>
            <person name="Weiand M."/>
            <person name="Wilkinson J."/>
            <person name="Wilson A."/>
            <person name="Yadav S."/>
            <person name="Young G."/>
            <person name="Yu Q."/>
            <person name="Zembek L."/>
            <person name="Zhong D."/>
            <person name="Zimmer A."/>
            <person name="Zwirko Z."/>
            <person name="Jaffe D.B."/>
            <person name="Alvarez P."/>
            <person name="Brockman W."/>
            <person name="Butler J."/>
            <person name="Chin C."/>
            <person name="Gnerre S."/>
            <person name="Grabherr M."/>
            <person name="Kleber M."/>
            <person name="Mauceli E."/>
            <person name="MacCallum I."/>
        </authorList>
    </citation>
    <scope>NUCLEOTIDE SEQUENCE [LARGE SCALE GENOMIC DNA]</scope>
    <source>
        <strain evidence="10">Tucson 15010-1051.87</strain>
    </source>
</reference>
<dbReference type="PANTHER" id="PTHR21461:SF87">
    <property type="entry name" value="GH12965P"/>
    <property type="match status" value="1"/>
</dbReference>
<evidence type="ECO:0000256" key="6">
    <source>
        <dbReference type="ARBA" id="ARBA00022989"/>
    </source>
</evidence>
<dbReference type="OrthoDB" id="6433308at2759"/>
<evidence type="ECO:0000256" key="8">
    <source>
        <dbReference type="RuleBase" id="RU366017"/>
    </source>
</evidence>
<dbReference type="Pfam" id="PF01697">
    <property type="entry name" value="Glyco_transf_92"/>
    <property type="match status" value="1"/>
</dbReference>
<dbReference type="GO" id="GO:0016757">
    <property type="term" value="F:glycosyltransferase activity"/>
    <property type="evidence" value="ECO:0007669"/>
    <property type="project" value="UniProtKB-UniRule"/>
</dbReference>
<keyword evidence="3 8" id="KW-0328">Glycosyltransferase</keyword>
<dbReference type="GO" id="GO:0005737">
    <property type="term" value="C:cytoplasm"/>
    <property type="evidence" value="ECO:0007669"/>
    <property type="project" value="TreeGrafter"/>
</dbReference>
<evidence type="ECO:0000256" key="4">
    <source>
        <dbReference type="ARBA" id="ARBA00022679"/>
    </source>
</evidence>
<dbReference type="InterPro" id="IPR008166">
    <property type="entry name" value="Glyco_transf_92"/>
</dbReference>
<gene>
    <name evidence="9" type="primary">Dvir\GJ17609</name>
    <name evidence="9" type="ORF">Dvir_GJ17609</name>
</gene>
<dbReference type="AlphaFoldDB" id="B4ME28"/>
<comment type="similarity">
    <text evidence="2 8">Belongs to the glycosyltransferase 92 family.</text>
</comment>
<keyword evidence="5" id="KW-0812">Transmembrane</keyword>